<dbReference type="InterPro" id="IPR029030">
    <property type="entry name" value="Caspase-like_dom_sf"/>
</dbReference>
<dbReference type="PANTHER" id="PTHR47901:SF3">
    <property type="entry name" value="CASPASE-1"/>
    <property type="match status" value="1"/>
</dbReference>
<dbReference type="GO" id="GO:0006508">
    <property type="term" value="P:proteolysis"/>
    <property type="evidence" value="ECO:0007669"/>
    <property type="project" value="InterPro"/>
</dbReference>
<keyword evidence="9" id="KW-1185">Reference proteome</keyword>
<dbReference type="PANTHER" id="PTHR47901">
    <property type="entry name" value="CASPASE RECRUITMENT DOMAIN-CONTAINING PROTEIN 18"/>
    <property type="match status" value="1"/>
</dbReference>
<evidence type="ECO:0000313" key="9">
    <source>
        <dbReference type="Proteomes" id="UP000653454"/>
    </source>
</evidence>
<evidence type="ECO:0000256" key="2">
    <source>
        <dbReference type="PIRSR" id="PIRSR038001-1"/>
    </source>
</evidence>
<protein>
    <submittedName>
        <fullName evidence="8">(diamondback moth) hypothetical protein</fullName>
    </submittedName>
</protein>
<feature type="active site" evidence="2">
    <location>
        <position position="316"/>
    </location>
</feature>
<dbReference type="GO" id="GO:0072559">
    <property type="term" value="C:NLRP3 inflammasome complex"/>
    <property type="evidence" value="ECO:0007669"/>
    <property type="project" value="TreeGrafter"/>
</dbReference>
<dbReference type="SMART" id="SM00114">
    <property type="entry name" value="CARD"/>
    <property type="match status" value="1"/>
</dbReference>
<evidence type="ECO:0000259" key="6">
    <source>
        <dbReference type="PROSITE" id="PS50208"/>
    </source>
</evidence>
<dbReference type="InterPro" id="IPR015917">
    <property type="entry name" value="Pept_C14A"/>
</dbReference>
<dbReference type="GO" id="GO:0042981">
    <property type="term" value="P:regulation of apoptotic process"/>
    <property type="evidence" value="ECO:0007669"/>
    <property type="project" value="InterPro"/>
</dbReference>
<feature type="domain" description="Caspase family p20" evidence="6">
    <location>
        <begin position="187"/>
        <end position="320"/>
    </location>
</feature>
<dbReference type="PIRSF" id="PIRSF038001">
    <property type="entry name" value="Caspase_ICE"/>
    <property type="match status" value="1"/>
</dbReference>
<dbReference type="GO" id="GO:0072557">
    <property type="term" value="C:IPAF inflammasome complex"/>
    <property type="evidence" value="ECO:0007669"/>
    <property type="project" value="TreeGrafter"/>
</dbReference>
<dbReference type="InterPro" id="IPR011029">
    <property type="entry name" value="DEATH-like_dom_sf"/>
</dbReference>
<dbReference type="PROSITE" id="PS50207">
    <property type="entry name" value="CASPASE_P10"/>
    <property type="match status" value="1"/>
</dbReference>
<dbReference type="CDD" id="cd01671">
    <property type="entry name" value="CARD"/>
    <property type="match status" value="1"/>
</dbReference>
<dbReference type="InterPro" id="IPR011600">
    <property type="entry name" value="Pept_C14_caspase"/>
</dbReference>
<proteinExistence type="inferred from homology"/>
<dbReference type="PROSITE" id="PS50209">
    <property type="entry name" value="CARD"/>
    <property type="match status" value="1"/>
</dbReference>
<dbReference type="Proteomes" id="UP000653454">
    <property type="component" value="Unassembled WGS sequence"/>
</dbReference>
<evidence type="ECO:0000259" key="7">
    <source>
        <dbReference type="PROSITE" id="PS50209"/>
    </source>
</evidence>
<dbReference type="Gene3D" id="3.40.50.1460">
    <property type="match status" value="1"/>
</dbReference>
<gene>
    <name evidence="8" type="ORF">PLXY2_LOCUS1561</name>
</gene>
<comment type="similarity">
    <text evidence="1 3">Belongs to the peptidase C14A family.</text>
</comment>
<evidence type="ECO:0000256" key="4">
    <source>
        <dbReference type="SAM" id="MobiDB-lite"/>
    </source>
</evidence>
<feature type="active site" evidence="2">
    <location>
        <position position="267"/>
    </location>
</feature>
<dbReference type="InterPro" id="IPR001315">
    <property type="entry name" value="CARD"/>
</dbReference>
<dbReference type="InterPro" id="IPR002138">
    <property type="entry name" value="Pept_C14_p10"/>
</dbReference>
<feature type="domain" description="CARD" evidence="7">
    <location>
        <begin position="1"/>
        <end position="79"/>
    </location>
</feature>
<dbReference type="Pfam" id="PF00619">
    <property type="entry name" value="CARD"/>
    <property type="match status" value="1"/>
</dbReference>
<feature type="domain" description="Caspase family p10" evidence="5">
    <location>
        <begin position="370"/>
        <end position="426"/>
    </location>
</feature>
<comment type="caution">
    <text evidence="8">The sequence shown here is derived from an EMBL/GenBank/DDBJ whole genome shotgun (WGS) entry which is preliminary data.</text>
</comment>
<evidence type="ECO:0000256" key="1">
    <source>
        <dbReference type="ARBA" id="ARBA00010134"/>
    </source>
</evidence>
<name>A0A8S4D619_PLUXY</name>
<dbReference type="EMBL" id="CAJHNJ030000004">
    <property type="protein sequence ID" value="CAG9095358.1"/>
    <property type="molecule type" value="Genomic_DNA"/>
</dbReference>
<evidence type="ECO:0000313" key="8">
    <source>
        <dbReference type="EMBL" id="CAG9095358.1"/>
    </source>
</evidence>
<dbReference type="PROSITE" id="PS50208">
    <property type="entry name" value="CASPASE_P20"/>
    <property type="match status" value="1"/>
</dbReference>
<evidence type="ECO:0000256" key="3">
    <source>
        <dbReference type="RuleBase" id="RU003971"/>
    </source>
</evidence>
<dbReference type="Pfam" id="PF00656">
    <property type="entry name" value="Peptidase_C14"/>
    <property type="match status" value="1"/>
</dbReference>
<dbReference type="PRINTS" id="PR00376">
    <property type="entry name" value="IL1BCENZYME"/>
</dbReference>
<evidence type="ECO:0000259" key="5">
    <source>
        <dbReference type="PROSITE" id="PS50207"/>
    </source>
</evidence>
<dbReference type="SMART" id="SM00115">
    <property type="entry name" value="CASc"/>
    <property type="match status" value="1"/>
</dbReference>
<dbReference type="SUPFAM" id="SSF47986">
    <property type="entry name" value="DEATH domain"/>
    <property type="match status" value="1"/>
</dbReference>
<organism evidence="8 9">
    <name type="scientific">Plutella xylostella</name>
    <name type="common">Diamondback moth</name>
    <name type="synonym">Plutella maculipennis</name>
    <dbReference type="NCBI Taxonomy" id="51655"/>
    <lineage>
        <taxon>Eukaryota</taxon>
        <taxon>Metazoa</taxon>
        <taxon>Ecdysozoa</taxon>
        <taxon>Arthropoda</taxon>
        <taxon>Hexapoda</taxon>
        <taxon>Insecta</taxon>
        <taxon>Pterygota</taxon>
        <taxon>Neoptera</taxon>
        <taxon>Endopterygota</taxon>
        <taxon>Lepidoptera</taxon>
        <taxon>Glossata</taxon>
        <taxon>Ditrysia</taxon>
        <taxon>Yponomeutoidea</taxon>
        <taxon>Plutellidae</taxon>
        <taxon>Plutella</taxon>
    </lineage>
</organism>
<accession>A0A8S4D619</accession>
<dbReference type="AlphaFoldDB" id="A0A8S4D619"/>
<dbReference type="GO" id="GO:0004197">
    <property type="term" value="F:cysteine-type endopeptidase activity"/>
    <property type="evidence" value="ECO:0007669"/>
    <property type="project" value="InterPro"/>
</dbReference>
<dbReference type="SUPFAM" id="SSF52129">
    <property type="entry name" value="Caspase-like"/>
    <property type="match status" value="1"/>
</dbReference>
<dbReference type="InterPro" id="IPR001309">
    <property type="entry name" value="Pept_C14_p20"/>
</dbReference>
<sequence>MQEEHRKAIQRNFGSLVEQTDLDVIVSVLYEKGVFSEAMIEPYKDTTKDVRMRKRDLYRDIERRGPTAFPSLLEALTETGHWDLVRALDPDSNLHPRDKRNKLGQSQSISLQTPDPSFVSLKQYKEVIKKEAETQHNAQAAKIPYPHDFSKPDKTSAEIPNIHVVKSTKFHEEGLDGIPLYRTRSRRRGVLIAFSFIEFSHNVEEHRAGAELDCTNLKYLFDEIGFETIFYNNLSKKETEDTLRNLKVIKDLEKGSTECVFILVSSHGYERTRTSDTDIRCSDGGLISILSIIEQFNNKNFPSLKDVPKVFIFQSCRGSTDEHIWAPPRPLAAPLASPRLQHDGSARAPRAASPAPALHYDALAPERLYSDILIAHSTLPGFVSRRDPEKGSWYVQALCEVFAARAHDCHVGQLFTLVDTALHRRFHSQTSSVDRWGFNKLLYLHPGLFED</sequence>
<dbReference type="Gene3D" id="1.10.533.10">
    <property type="entry name" value="Death Domain, Fas"/>
    <property type="match status" value="1"/>
</dbReference>
<dbReference type="GO" id="GO:0097169">
    <property type="term" value="C:AIM2 inflammasome complex"/>
    <property type="evidence" value="ECO:0007669"/>
    <property type="project" value="TreeGrafter"/>
</dbReference>
<feature type="region of interest" description="Disordered" evidence="4">
    <location>
        <begin position="91"/>
        <end position="110"/>
    </location>
</feature>
<reference evidence="8" key="1">
    <citation type="submission" date="2020-11" db="EMBL/GenBank/DDBJ databases">
        <authorList>
            <person name="Whiteford S."/>
        </authorList>
    </citation>
    <scope>NUCLEOTIDE SEQUENCE</scope>
</reference>
<dbReference type="InterPro" id="IPR002398">
    <property type="entry name" value="Pept_C14"/>
</dbReference>